<evidence type="ECO:0000256" key="8">
    <source>
        <dbReference type="SAM" id="MobiDB-lite"/>
    </source>
</evidence>
<proteinExistence type="predicted"/>
<keyword evidence="9" id="KW-0812">Transmembrane</keyword>
<feature type="compositionally biased region" description="Low complexity" evidence="8">
    <location>
        <begin position="325"/>
        <end position="337"/>
    </location>
</feature>
<gene>
    <name evidence="11" type="ORF">P8A22_03030</name>
</gene>
<accession>A0ABY9HYS0</accession>
<dbReference type="Gene3D" id="3.30.200.20">
    <property type="entry name" value="Phosphorylase Kinase, domain 1"/>
    <property type="match status" value="1"/>
</dbReference>
<keyword evidence="9" id="KW-1133">Transmembrane helix</keyword>
<keyword evidence="2" id="KW-0723">Serine/threonine-protein kinase</keyword>
<keyword evidence="5 11" id="KW-0418">Kinase</keyword>
<feature type="binding site" evidence="7">
    <location>
        <position position="39"/>
    </location>
    <ligand>
        <name>ATP</name>
        <dbReference type="ChEBI" id="CHEBI:30616"/>
    </ligand>
</feature>
<evidence type="ECO:0000256" key="1">
    <source>
        <dbReference type="ARBA" id="ARBA00012513"/>
    </source>
</evidence>
<keyword evidence="3" id="KW-0808">Transferase</keyword>
<dbReference type="PANTHER" id="PTHR43289">
    <property type="entry name" value="MITOGEN-ACTIVATED PROTEIN KINASE KINASE KINASE 20-RELATED"/>
    <property type="match status" value="1"/>
</dbReference>
<dbReference type="Pfam" id="PF00069">
    <property type="entry name" value="Pkinase"/>
    <property type="match status" value="1"/>
</dbReference>
<keyword evidence="6 7" id="KW-0067">ATP-binding</keyword>
<dbReference type="InterPro" id="IPR017441">
    <property type="entry name" value="Protein_kinase_ATP_BS"/>
</dbReference>
<evidence type="ECO:0000313" key="11">
    <source>
        <dbReference type="EMBL" id="WLQ39088.1"/>
    </source>
</evidence>
<keyword evidence="12" id="KW-1185">Reference proteome</keyword>
<feature type="transmembrane region" description="Helical" evidence="9">
    <location>
        <begin position="422"/>
        <end position="444"/>
    </location>
</feature>
<dbReference type="InterPro" id="IPR008271">
    <property type="entry name" value="Ser/Thr_kinase_AS"/>
</dbReference>
<evidence type="ECO:0000256" key="4">
    <source>
        <dbReference type="ARBA" id="ARBA00022741"/>
    </source>
</evidence>
<evidence type="ECO:0000256" key="7">
    <source>
        <dbReference type="PROSITE-ProRule" id="PRU10141"/>
    </source>
</evidence>
<dbReference type="GO" id="GO:0016301">
    <property type="term" value="F:kinase activity"/>
    <property type="evidence" value="ECO:0007669"/>
    <property type="project" value="UniProtKB-KW"/>
</dbReference>
<keyword evidence="9" id="KW-0472">Membrane</keyword>
<evidence type="ECO:0000256" key="6">
    <source>
        <dbReference type="ARBA" id="ARBA00022840"/>
    </source>
</evidence>
<protein>
    <recommendedName>
        <fullName evidence="1">non-specific serine/threonine protein kinase</fullName>
        <ecNumber evidence="1">2.7.11.1</ecNumber>
    </recommendedName>
</protein>
<dbReference type="PANTHER" id="PTHR43289:SF6">
    <property type="entry name" value="SERINE_THREONINE-PROTEIN KINASE NEKL-3"/>
    <property type="match status" value="1"/>
</dbReference>
<dbReference type="EC" id="2.7.11.1" evidence="1"/>
<name>A0ABY9HYS0_9ACTN</name>
<dbReference type="PROSITE" id="PS00107">
    <property type="entry name" value="PROTEIN_KINASE_ATP"/>
    <property type="match status" value="1"/>
</dbReference>
<evidence type="ECO:0000256" key="3">
    <source>
        <dbReference type="ARBA" id="ARBA00022679"/>
    </source>
</evidence>
<evidence type="ECO:0000313" key="12">
    <source>
        <dbReference type="Proteomes" id="UP001229952"/>
    </source>
</evidence>
<feature type="region of interest" description="Disordered" evidence="8">
    <location>
        <begin position="298"/>
        <end position="343"/>
    </location>
</feature>
<evidence type="ECO:0000256" key="5">
    <source>
        <dbReference type="ARBA" id="ARBA00022777"/>
    </source>
</evidence>
<evidence type="ECO:0000256" key="9">
    <source>
        <dbReference type="SAM" id="Phobius"/>
    </source>
</evidence>
<dbReference type="Proteomes" id="UP001229952">
    <property type="component" value="Chromosome"/>
</dbReference>
<dbReference type="Gene3D" id="1.10.510.10">
    <property type="entry name" value="Transferase(Phosphotransferase) domain 1"/>
    <property type="match status" value="1"/>
</dbReference>
<dbReference type="PROSITE" id="PS00108">
    <property type="entry name" value="PROTEIN_KINASE_ST"/>
    <property type="match status" value="1"/>
</dbReference>
<reference evidence="11 12" key="1">
    <citation type="submission" date="2023-03" db="EMBL/GenBank/DDBJ databases">
        <title>Isolation and description of six Streptomyces strains from soil environments, able to metabolize different microbial glucans.</title>
        <authorList>
            <person name="Widen T."/>
            <person name="Larsbrink J."/>
        </authorList>
    </citation>
    <scope>NUCLEOTIDE SEQUENCE [LARGE SCALE GENOMIC DNA]</scope>
    <source>
        <strain evidence="11 12">Mut2</strain>
    </source>
</reference>
<dbReference type="SUPFAM" id="SSF56112">
    <property type="entry name" value="Protein kinase-like (PK-like)"/>
    <property type="match status" value="1"/>
</dbReference>
<evidence type="ECO:0000259" key="10">
    <source>
        <dbReference type="PROSITE" id="PS50011"/>
    </source>
</evidence>
<feature type="domain" description="Protein kinase" evidence="10">
    <location>
        <begin position="10"/>
        <end position="281"/>
    </location>
</feature>
<dbReference type="CDD" id="cd14014">
    <property type="entry name" value="STKc_PknB_like"/>
    <property type="match status" value="1"/>
</dbReference>
<keyword evidence="4 7" id="KW-0547">Nucleotide-binding</keyword>
<dbReference type="InterPro" id="IPR000719">
    <property type="entry name" value="Prot_kinase_dom"/>
</dbReference>
<feature type="transmembrane region" description="Helical" evidence="9">
    <location>
        <begin position="389"/>
        <end position="410"/>
    </location>
</feature>
<dbReference type="RefSeq" id="WP_306085742.1">
    <property type="nucleotide sequence ID" value="NZ_CP120992.1"/>
</dbReference>
<sequence length="537" mass="56553">MRGALLAGRYRLGKPIGSGGMGTVWRATDTYRQRGVAVKMVTGLAEGMTSETAGRFHREIQVASRLHHPHIVEMHDAGEAVVDGRPVLYLVMEEIPGEPLSRVLDVRRPSLAEIARWGGEICDALAAMHGEGVVHRDLKPANVMIGPDGHVTVLDFGIARLDATGIDLTTLTRTGSVLGTVAFMSPEQAGGGGEVGAPSDLYSLGCLLYATLVGGPPFSEGPWQRILLQHLDEVPAAPGLRRSGLPPEWDTLVLELLAKQPEHRPPTALAVRERLAALPFPQAAPAEVLSRISVPPEAASVTAPGSGATLVDPDGVATASVTPDGSAPQGPAPGAAAETSDVRAADTVTHNEGSVSAVHPPTEVWSGAPEPISSNSGDVISRSLTWGQLLAFFAGVVVLLVGLVAVILIMSGRGAGQSVGTSGLIVVGGFVAFVLFGILHAVYIDVWRPRRIKRQVGRWSWSNERVEAFAAVDRAMRKGRRIEVVFEPEGGGCVTYVIFPSRFVEAGLVGWTESGEEVLFPDDQLLTVMAVQDDGGG</sequence>
<evidence type="ECO:0000256" key="2">
    <source>
        <dbReference type="ARBA" id="ARBA00022527"/>
    </source>
</evidence>
<dbReference type="PROSITE" id="PS50011">
    <property type="entry name" value="PROTEIN_KINASE_DOM"/>
    <property type="match status" value="1"/>
</dbReference>
<organism evidence="11 12">
    <name type="scientific">Streptomyces laculatispora</name>
    <dbReference type="NCBI Taxonomy" id="887464"/>
    <lineage>
        <taxon>Bacteria</taxon>
        <taxon>Bacillati</taxon>
        <taxon>Actinomycetota</taxon>
        <taxon>Actinomycetes</taxon>
        <taxon>Kitasatosporales</taxon>
        <taxon>Streptomycetaceae</taxon>
        <taxon>Streptomyces</taxon>
    </lineage>
</organism>
<dbReference type="InterPro" id="IPR011009">
    <property type="entry name" value="Kinase-like_dom_sf"/>
</dbReference>
<dbReference type="EMBL" id="CP120992">
    <property type="protein sequence ID" value="WLQ39088.1"/>
    <property type="molecule type" value="Genomic_DNA"/>
</dbReference>
<dbReference type="SMART" id="SM00220">
    <property type="entry name" value="S_TKc"/>
    <property type="match status" value="1"/>
</dbReference>